<evidence type="ECO:0000313" key="10">
    <source>
        <dbReference type="Proteomes" id="UP001203423"/>
    </source>
</evidence>
<feature type="binding site" evidence="6">
    <location>
        <position position="76"/>
    </location>
    <ligand>
        <name>Zn(2+)</name>
        <dbReference type="ChEBI" id="CHEBI:29105"/>
        <note>catalytic</note>
    </ligand>
</feature>
<organism evidence="9 10">
    <name type="scientific">Shewanella surugensis</name>
    <dbReference type="NCBI Taxonomy" id="212020"/>
    <lineage>
        <taxon>Bacteria</taxon>
        <taxon>Pseudomonadati</taxon>
        <taxon>Pseudomonadota</taxon>
        <taxon>Gammaproteobacteria</taxon>
        <taxon>Alteromonadales</taxon>
        <taxon>Shewanellaceae</taxon>
        <taxon>Shewanella</taxon>
    </lineage>
</organism>
<dbReference type="InterPro" id="IPR016193">
    <property type="entry name" value="Cytidine_deaminase-like"/>
</dbReference>
<dbReference type="CDD" id="cd01285">
    <property type="entry name" value="nucleoside_deaminase"/>
    <property type="match status" value="1"/>
</dbReference>
<dbReference type="PANTHER" id="PTHR11079:SF202">
    <property type="entry name" value="TRNA-SPECIFIC ADENOSINE DEAMINASE"/>
    <property type="match status" value="1"/>
</dbReference>
<evidence type="ECO:0000256" key="7">
    <source>
        <dbReference type="SAM" id="MobiDB-lite"/>
    </source>
</evidence>
<dbReference type="Pfam" id="PF00383">
    <property type="entry name" value="dCMP_cyt_deam_1"/>
    <property type="match status" value="1"/>
</dbReference>
<keyword evidence="2 6" id="KW-0479">Metal-binding</keyword>
<keyword evidence="3 6" id="KW-0378">Hydrolase</keyword>
<dbReference type="NCBIfam" id="NF008113">
    <property type="entry name" value="PRK10860.1"/>
    <property type="match status" value="1"/>
</dbReference>
<evidence type="ECO:0000256" key="5">
    <source>
        <dbReference type="ARBA" id="ARBA00048045"/>
    </source>
</evidence>
<evidence type="ECO:0000313" key="9">
    <source>
        <dbReference type="EMBL" id="MCL1125065.1"/>
    </source>
</evidence>
<dbReference type="EMBL" id="JAKIKS010000038">
    <property type="protein sequence ID" value="MCL1125065.1"/>
    <property type="molecule type" value="Genomic_DNA"/>
</dbReference>
<keyword evidence="1 6" id="KW-0819">tRNA processing</keyword>
<feature type="domain" description="CMP/dCMP-type deaminase" evidence="8">
    <location>
        <begin position="1"/>
        <end position="106"/>
    </location>
</feature>
<dbReference type="PANTHER" id="PTHR11079">
    <property type="entry name" value="CYTOSINE DEAMINASE FAMILY MEMBER"/>
    <property type="match status" value="1"/>
</dbReference>
<feature type="active site" description="Proton donor" evidence="6">
    <location>
        <position position="48"/>
    </location>
</feature>
<comment type="similarity">
    <text evidence="6">Belongs to the cytidine and deoxycytidylate deaminase family.</text>
</comment>
<evidence type="ECO:0000256" key="6">
    <source>
        <dbReference type="HAMAP-Rule" id="MF_00972"/>
    </source>
</evidence>
<dbReference type="PROSITE" id="PS51747">
    <property type="entry name" value="CYT_DCMP_DEAMINASES_2"/>
    <property type="match status" value="1"/>
</dbReference>
<proteinExistence type="inferred from homology"/>
<comment type="caution">
    <text evidence="9">The sequence shown here is derived from an EMBL/GenBank/DDBJ whole genome shotgun (WGS) entry which is preliminary data.</text>
</comment>
<comment type="cofactor">
    <cofactor evidence="6">
        <name>Zn(2+)</name>
        <dbReference type="ChEBI" id="CHEBI:29105"/>
    </cofactor>
    <text evidence="6">Binds 1 zinc ion per subunit.</text>
</comment>
<comment type="subunit">
    <text evidence="6">Homodimer.</text>
</comment>
<keyword evidence="4 6" id="KW-0862">Zinc</keyword>
<evidence type="ECO:0000259" key="8">
    <source>
        <dbReference type="PROSITE" id="PS51747"/>
    </source>
</evidence>
<keyword evidence="10" id="KW-1185">Reference proteome</keyword>
<dbReference type="HAMAP" id="MF_00972">
    <property type="entry name" value="tRNA_aden_deaminase"/>
    <property type="match status" value="1"/>
</dbReference>
<dbReference type="SUPFAM" id="SSF53927">
    <property type="entry name" value="Cytidine deaminase-like"/>
    <property type="match status" value="1"/>
</dbReference>
<dbReference type="InterPro" id="IPR028883">
    <property type="entry name" value="tRNA_aden_deaminase"/>
</dbReference>
<dbReference type="GO" id="GO:0052717">
    <property type="term" value="F:tRNA-specific adenosine-34 deaminase activity"/>
    <property type="evidence" value="ECO:0007669"/>
    <property type="project" value="UniProtKB-EC"/>
</dbReference>
<protein>
    <recommendedName>
        <fullName evidence="6">tRNA-specific adenosine deaminase</fullName>
        <ecNumber evidence="6">3.5.4.33</ecNumber>
    </recommendedName>
</protein>
<evidence type="ECO:0000256" key="3">
    <source>
        <dbReference type="ARBA" id="ARBA00022801"/>
    </source>
</evidence>
<name>A0ABT0LCJ7_9GAMM</name>
<comment type="function">
    <text evidence="6">Catalyzes the deamination of adenosine to inosine at the wobble position 34 of tRNA(Arg2).</text>
</comment>
<reference evidence="9 10" key="1">
    <citation type="submission" date="2022-01" db="EMBL/GenBank/DDBJ databases">
        <title>Whole genome-based taxonomy of the Shewanellaceae.</title>
        <authorList>
            <person name="Martin-Rodriguez A.J."/>
        </authorList>
    </citation>
    <scope>NUCLEOTIDE SEQUENCE [LARGE SCALE GENOMIC DNA]</scope>
    <source>
        <strain evidence="9 10">DSM 17177</strain>
    </source>
</reference>
<feature type="region of interest" description="Disordered" evidence="7">
    <location>
        <begin position="144"/>
        <end position="165"/>
    </location>
</feature>
<sequence>MQMAIEMAKKAEAKGEVPVGAVLVKEGQVISTGFNFSIGLHDPSAHAEMQCLRQAGQLLENYRLLGTTLYVTLEPCPMCAGAMVHSRVARLVFGASDAKTGAAGSVVDIVRHPAFNHQLEVSSGILASECSEQLSQFFRRRRKEKKVSKAAEKAKLTSDKPLKDI</sequence>
<gene>
    <name evidence="6 9" type="primary">tadA</name>
    <name evidence="9" type="ORF">L2764_11405</name>
</gene>
<dbReference type="InterPro" id="IPR002125">
    <property type="entry name" value="CMP_dCMP_dom"/>
</dbReference>
<feature type="binding site" evidence="6">
    <location>
        <position position="46"/>
    </location>
    <ligand>
        <name>Zn(2+)</name>
        <dbReference type="ChEBI" id="CHEBI:29105"/>
        <note>catalytic</note>
    </ligand>
</feature>
<feature type="compositionally biased region" description="Basic and acidic residues" evidence="7">
    <location>
        <begin position="147"/>
        <end position="165"/>
    </location>
</feature>
<dbReference type="Proteomes" id="UP001203423">
    <property type="component" value="Unassembled WGS sequence"/>
</dbReference>
<feature type="binding site" evidence="6">
    <location>
        <position position="79"/>
    </location>
    <ligand>
        <name>Zn(2+)</name>
        <dbReference type="ChEBI" id="CHEBI:29105"/>
        <note>catalytic</note>
    </ligand>
</feature>
<dbReference type="Gene3D" id="3.40.140.10">
    <property type="entry name" value="Cytidine Deaminase, domain 2"/>
    <property type="match status" value="1"/>
</dbReference>
<evidence type="ECO:0000256" key="4">
    <source>
        <dbReference type="ARBA" id="ARBA00022833"/>
    </source>
</evidence>
<evidence type="ECO:0000256" key="2">
    <source>
        <dbReference type="ARBA" id="ARBA00022723"/>
    </source>
</evidence>
<accession>A0ABT0LCJ7</accession>
<dbReference type="EC" id="3.5.4.33" evidence="6"/>
<evidence type="ECO:0000256" key="1">
    <source>
        <dbReference type="ARBA" id="ARBA00022694"/>
    </source>
</evidence>
<comment type="catalytic activity">
    <reaction evidence="5 6">
        <text>adenosine(34) in tRNA + H2O + H(+) = inosine(34) in tRNA + NH4(+)</text>
        <dbReference type="Rhea" id="RHEA:43168"/>
        <dbReference type="Rhea" id="RHEA-COMP:10373"/>
        <dbReference type="Rhea" id="RHEA-COMP:10374"/>
        <dbReference type="ChEBI" id="CHEBI:15377"/>
        <dbReference type="ChEBI" id="CHEBI:15378"/>
        <dbReference type="ChEBI" id="CHEBI:28938"/>
        <dbReference type="ChEBI" id="CHEBI:74411"/>
        <dbReference type="ChEBI" id="CHEBI:82852"/>
        <dbReference type="EC" id="3.5.4.33"/>
    </reaction>
</comment>